<evidence type="ECO:0000313" key="2">
    <source>
        <dbReference type="Proteomes" id="UP000325313"/>
    </source>
</evidence>
<reference evidence="1 2" key="1">
    <citation type="submission" date="2019-05" db="EMBL/GenBank/DDBJ databases">
        <title>Emergence of the Ug99 lineage of the wheat stem rust pathogen through somatic hybridization.</title>
        <authorList>
            <person name="Li F."/>
            <person name="Upadhyaya N.M."/>
            <person name="Sperschneider J."/>
            <person name="Matny O."/>
            <person name="Nguyen-Phuc H."/>
            <person name="Mago R."/>
            <person name="Raley C."/>
            <person name="Miller M.E."/>
            <person name="Silverstein K.A.T."/>
            <person name="Henningsen E."/>
            <person name="Hirsch C.D."/>
            <person name="Visser B."/>
            <person name="Pretorius Z.A."/>
            <person name="Steffenson B.J."/>
            <person name="Schwessinger B."/>
            <person name="Dodds P.N."/>
            <person name="Figueroa M."/>
        </authorList>
    </citation>
    <scope>NUCLEOTIDE SEQUENCE [LARGE SCALE GENOMIC DNA]</scope>
    <source>
        <strain evidence="1 2">Ug99</strain>
    </source>
</reference>
<sequence length="147" mass="16713">MAQEISSHDEIWAQPPTTFGELEKTSARHQFQWASDFPVFTWMLQVAHDGDSHEVDDRCATGNAQHCIGRSPIPTPQVDNYWQRHKLCRAGLPAAAKLREEKTLNYASARLVNWRSSQTHRSPTPDSRARFSLESECNLLELKIGPD</sequence>
<dbReference type="EMBL" id="VDEP01000003">
    <property type="protein sequence ID" value="KAA1138270.1"/>
    <property type="molecule type" value="Genomic_DNA"/>
</dbReference>
<dbReference type="AlphaFoldDB" id="A0A5B0SKE8"/>
<evidence type="ECO:0000313" key="1">
    <source>
        <dbReference type="EMBL" id="KAA1138270.1"/>
    </source>
</evidence>
<dbReference type="Proteomes" id="UP000325313">
    <property type="component" value="Unassembled WGS sequence"/>
</dbReference>
<protein>
    <submittedName>
        <fullName evidence="1">Uncharacterized protein</fullName>
    </submittedName>
</protein>
<gene>
    <name evidence="1" type="ORF">PGTUg99_028222</name>
</gene>
<proteinExistence type="predicted"/>
<organism evidence="1 2">
    <name type="scientific">Puccinia graminis f. sp. tritici</name>
    <dbReference type="NCBI Taxonomy" id="56615"/>
    <lineage>
        <taxon>Eukaryota</taxon>
        <taxon>Fungi</taxon>
        <taxon>Dikarya</taxon>
        <taxon>Basidiomycota</taxon>
        <taxon>Pucciniomycotina</taxon>
        <taxon>Pucciniomycetes</taxon>
        <taxon>Pucciniales</taxon>
        <taxon>Pucciniaceae</taxon>
        <taxon>Puccinia</taxon>
    </lineage>
</organism>
<accession>A0A5B0SKE8</accession>
<name>A0A5B0SKE8_PUCGR</name>
<comment type="caution">
    <text evidence="1">The sequence shown here is derived from an EMBL/GenBank/DDBJ whole genome shotgun (WGS) entry which is preliminary data.</text>
</comment>